<dbReference type="GeneID" id="97290588"/>
<keyword evidence="1" id="KW-0145">Chemotaxis</keyword>
<dbReference type="PANTHER" id="PTHR39452:SF1">
    <property type="entry name" value="CHEY-P PHOSPHATASE CHEX"/>
    <property type="match status" value="1"/>
</dbReference>
<dbReference type="InterPro" id="IPR038756">
    <property type="entry name" value="CheX-like"/>
</dbReference>
<comment type="caution">
    <text evidence="3">The sequence shown here is derived from an EMBL/GenBank/DDBJ whole genome shotgun (WGS) entry which is preliminary data.</text>
</comment>
<name>A0A2N3PHH0_9HELI</name>
<gene>
    <name evidence="3" type="ORF">BCM31_07940</name>
</gene>
<evidence type="ECO:0000256" key="1">
    <source>
        <dbReference type="ARBA" id="ARBA00022500"/>
    </source>
</evidence>
<dbReference type="Pfam" id="PF13690">
    <property type="entry name" value="CheX"/>
    <property type="match status" value="1"/>
</dbReference>
<sequence>MRPIIKHDIAIYAPDVHLDMKAAKEICQVLISNSATIRSLALKAVYFSFENVREFDEGATILIARALLAMQNKVSVAVAFVDYNDEQFPKLKALFPNKSLPLFRTENMANLLLGLKTLPLNQTIVYYDKDNMMQTLISQELSSKGYQVICINTSSEFIAKRRQLLDKAIYLYDIYFDITSNFIPVTIANGIVTYTLYKKVDKNITLFFNIQAHNSRLREGYKVFIFDASETKEFNLAVLDFIMSLALNNARFESCIAICGLNTNLDSDKQNLCARSHILFFNSIEECKKNPKIQALAKSHQTTEQKRKGLTKQLVAQLPVFINAAIETLSSLTGGSAKRTDYKVTQYNKTSQTDIMGAMIEFEGDVNGLVALCFSKAIVKEASMMLLGEESQSDEELLDVICEFTNIIAGRSKAVLSEHNVSIGISLPNAYKSEDEIASTLSGKQGVQVNLLLNDKPLVLFLAH</sequence>
<evidence type="ECO:0000313" key="3">
    <source>
        <dbReference type="EMBL" id="PKT79904.1"/>
    </source>
</evidence>
<accession>A0A2N3PHH0</accession>
<dbReference type="PANTHER" id="PTHR39452">
    <property type="entry name" value="CHEY-P PHOSPHATASE CHEX"/>
    <property type="match status" value="1"/>
</dbReference>
<evidence type="ECO:0000259" key="2">
    <source>
        <dbReference type="Pfam" id="PF13690"/>
    </source>
</evidence>
<dbReference type="InterPro" id="IPR028976">
    <property type="entry name" value="CheC-like_sf"/>
</dbReference>
<dbReference type="InterPro" id="IPR028051">
    <property type="entry name" value="CheX-like_dom"/>
</dbReference>
<feature type="domain" description="Chemotaxis phosphatase CheX-like" evidence="2">
    <location>
        <begin position="357"/>
        <end position="449"/>
    </location>
</feature>
<dbReference type="AlphaFoldDB" id="A0A2N3PHH0"/>
<reference evidence="3 4" key="1">
    <citation type="submission" date="2016-07" db="EMBL/GenBank/DDBJ databases">
        <title>Detection of Helicobacter winghamensis from caecal content of red fox (Vulpes vulpes).</title>
        <authorList>
            <person name="Zanoni R.G."/>
            <person name="Florio D."/>
            <person name="Caffara M."/>
            <person name="Renzi M."/>
            <person name="Parisi A."/>
            <person name="Pasquali F."/>
            <person name="Manfreda G."/>
        </authorList>
    </citation>
    <scope>NUCLEOTIDE SEQUENCE [LARGE SCALE GENOMIC DNA]</scope>
    <source>
        <strain evidence="3 4">295_13</strain>
    </source>
</reference>
<evidence type="ECO:0000313" key="4">
    <source>
        <dbReference type="Proteomes" id="UP000233350"/>
    </source>
</evidence>
<dbReference type="SUPFAM" id="SSF103039">
    <property type="entry name" value="CheC-like"/>
    <property type="match status" value="1"/>
</dbReference>
<protein>
    <submittedName>
        <fullName evidence="3">Chemotaxis protein CheC</fullName>
    </submittedName>
</protein>
<dbReference type="EMBL" id="MBPK01000045">
    <property type="protein sequence ID" value="PKT79904.1"/>
    <property type="molecule type" value="Genomic_DNA"/>
</dbReference>
<dbReference type="RefSeq" id="WP_006802999.1">
    <property type="nucleotide sequence ID" value="NZ_CABKOI010000019.1"/>
</dbReference>
<dbReference type="GO" id="GO:0006935">
    <property type="term" value="P:chemotaxis"/>
    <property type="evidence" value="ECO:0007669"/>
    <property type="project" value="UniProtKB-KW"/>
</dbReference>
<dbReference type="STRING" id="556267.HWAG_01303"/>
<dbReference type="CDD" id="cd17906">
    <property type="entry name" value="CheX"/>
    <property type="match status" value="1"/>
</dbReference>
<dbReference type="Proteomes" id="UP000233350">
    <property type="component" value="Unassembled WGS sequence"/>
</dbReference>
<dbReference type="OrthoDB" id="5351934at2"/>
<proteinExistence type="predicted"/>
<organism evidence="3 4">
    <name type="scientific">Helicobacter winghamensis</name>
    <dbReference type="NCBI Taxonomy" id="157268"/>
    <lineage>
        <taxon>Bacteria</taxon>
        <taxon>Pseudomonadati</taxon>
        <taxon>Campylobacterota</taxon>
        <taxon>Epsilonproteobacteria</taxon>
        <taxon>Campylobacterales</taxon>
        <taxon>Helicobacteraceae</taxon>
        <taxon>Helicobacter</taxon>
    </lineage>
</organism>
<keyword evidence="4" id="KW-1185">Reference proteome</keyword>
<dbReference type="Gene3D" id="3.40.1550.10">
    <property type="entry name" value="CheC-like"/>
    <property type="match status" value="1"/>
</dbReference>